<accession>A0AAV2H1C7</accession>
<keyword evidence="3" id="KW-1185">Reference proteome</keyword>
<dbReference type="AlphaFoldDB" id="A0AAV2H1C7"/>
<dbReference type="Proteomes" id="UP001497497">
    <property type="component" value="Unassembled WGS sequence"/>
</dbReference>
<proteinExistence type="predicted"/>
<evidence type="ECO:0000313" key="3">
    <source>
        <dbReference type="Proteomes" id="UP001497497"/>
    </source>
</evidence>
<dbReference type="EMBL" id="CAXITT010000006">
    <property type="protein sequence ID" value="CAL1526597.1"/>
    <property type="molecule type" value="Genomic_DNA"/>
</dbReference>
<organism evidence="2 3">
    <name type="scientific">Lymnaea stagnalis</name>
    <name type="common">Great pond snail</name>
    <name type="synonym">Helix stagnalis</name>
    <dbReference type="NCBI Taxonomy" id="6523"/>
    <lineage>
        <taxon>Eukaryota</taxon>
        <taxon>Metazoa</taxon>
        <taxon>Spiralia</taxon>
        <taxon>Lophotrochozoa</taxon>
        <taxon>Mollusca</taxon>
        <taxon>Gastropoda</taxon>
        <taxon>Heterobranchia</taxon>
        <taxon>Euthyneura</taxon>
        <taxon>Panpulmonata</taxon>
        <taxon>Hygrophila</taxon>
        <taxon>Lymnaeoidea</taxon>
        <taxon>Lymnaeidae</taxon>
        <taxon>Lymnaea</taxon>
    </lineage>
</organism>
<evidence type="ECO:0000256" key="1">
    <source>
        <dbReference type="SAM" id="MobiDB-lite"/>
    </source>
</evidence>
<feature type="non-terminal residue" evidence="2">
    <location>
        <position position="207"/>
    </location>
</feature>
<gene>
    <name evidence="2" type="ORF">GSLYS_00000774001</name>
</gene>
<reference evidence="2 3" key="1">
    <citation type="submission" date="2024-04" db="EMBL/GenBank/DDBJ databases">
        <authorList>
            <consortium name="Genoscope - CEA"/>
            <person name="William W."/>
        </authorList>
    </citation>
    <scope>NUCLEOTIDE SEQUENCE [LARGE SCALE GENOMIC DNA]</scope>
</reference>
<comment type="caution">
    <text evidence="2">The sequence shown here is derived from an EMBL/GenBank/DDBJ whole genome shotgun (WGS) entry which is preliminary data.</text>
</comment>
<sequence>MLPGGFKKDSRVWLHKNAHVFPKKTPPINVQGVGSDDPYEQLLEDPLYNQTHVITDESGRVFKKDSRTWLHKSSFKKLAKSAPNGTHRLVSSRRQPWENLELSDNERFSGEGVIRTRSSTEMVRVQNGVNKIKKKKRAPGLTADGVFAPSLDFRSVKEQPTKENSCNGGDLTPQAWKFHQPFSGRNKQPGASLHCMATTKKGSLEVS</sequence>
<feature type="region of interest" description="Disordered" evidence="1">
    <location>
        <begin position="160"/>
        <end position="207"/>
    </location>
</feature>
<evidence type="ECO:0000313" key="2">
    <source>
        <dbReference type="EMBL" id="CAL1526597.1"/>
    </source>
</evidence>
<name>A0AAV2H1C7_LYMST</name>
<protein>
    <submittedName>
        <fullName evidence="2">Uncharacterized protein</fullName>
    </submittedName>
</protein>